<accession>A0ABP7QCS3</accession>
<dbReference type="Proteomes" id="UP001501081">
    <property type="component" value="Unassembled WGS sequence"/>
</dbReference>
<keyword evidence="2" id="KW-1185">Reference proteome</keyword>
<dbReference type="RefSeq" id="WP_344769127.1">
    <property type="nucleotide sequence ID" value="NZ_BAABAK010000019.1"/>
</dbReference>
<evidence type="ECO:0000313" key="1">
    <source>
        <dbReference type="EMBL" id="GAA3979961.1"/>
    </source>
</evidence>
<name>A0ABP7QCS3_9SPHI</name>
<dbReference type="EMBL" id="BAABAK010000019">
    <property type="protein sequence ID" value="GAA3979961.1"/>
    <property type="molecule type" value="Genomic_DNA"/>
</dbReference>
<proteinExistence type="predicted"/>
<gene>
    <name evidence="1" type="ORF">GCM10022246_34990</name>
</gene>
<sequence length="522" mass="59743">MKKILVLLIALITGVGFLAYIYFSKLNNENNAKDLALQSATNNAALIFAFENDKSFYQIIEGQGLLQQVLGKQKTELLTNLKENIVSDNTLNSFLRDQQVYLSILPDENKTLNFLLTIQIKADKNFKQFYENLKSKKVLTKESDENYTIKFNDSLTVFLGVKDQVLTASTSKKLIMDAAVRLDENPFTEYIKQNNLLNKNVLAHLYINFNQAPLLLKNIIAGNINGEISLLNNQNSFASLNYNFSKEKILFNGNTEITANDNYLKLFENVAAQSISITNLLPSNTANYAVYAYDEYKNWFKKLQDWQTIKGETKKIASVINSVKDEYRVDLNSIFLPYVKNQFISFQLSTSEKLGAIALSNGEKVKQLLLDVSADYNDEIKIFKSSDILYNFFGEPFKKFGRPYYTIIDNNLVFANNASTVQAFLTSYKNNRLLIQTPKYINALNQISTTSNIGYYISTNNSSDIFRNNILLPFYKHLRADSGLKNFDTFYYQMSADKNKFITNMLLNKYLEQQIPDSLSNR</sequence>
<reference evidence="2" key="1">
    <citation type="journal article" date="2019" name="Int. J. Syst. Evol. Microbiol.">
        <title>The Global Catalogue of Microorganisms (GCM) 10K type strain sequencing project: providing services to taxonomists for standard genome sequencing and annotation.</title>
        <authorList>
            <consortium name="The Broad Institute Genomics Platform"/>
            <consortium name="The Broad Institute Genome Sequencing Center for Infectious Disease"/>
            <person name="Wu L."/>
            <person name="Ma J."/>
        </authorList>
    </citation>
    <scope>NUCLEOTIDE SEQUENCE [LARGE SCALE GENOMIC DNA]</scope>
    <source>
        <strain evidence="2">JCM 17338</strain>
    </source>
</reference>
<protein>
    <recommendedName>
        <fullName evidence="3">DUF3352 domain-containing protein</fullName>
    </recommendedName>
</protein>
<evidence type="ECO:0000313" key="2">
    <source>
        <dbReference type="Proteomes" id="UP001501081"/>
    </source>
</evidence>
<organism evidence="1 2">
    <name type="scientific">Pedobacter ginsengiterrae</name>
    <dbReference type="NCBI Taxonomy" id="871696"/>
    <lineage>
        <taxon>Bacteria</taxon>
        <taxon>Pseudomonadati</taxon>
        <taxon>Bacteroidota</taxon>
        <taxon>Sphingobacteriia</taxon>
        <taxon>Sphingobacteriales</taxon>
        <taxon>Sphingobacteriaceae</taxon>
        <taxon>Pedobacter</taxon>
    </lineage>
</organism>
<comment type="caution">
    <text evidence="1">The sequence shown here is derived from an EMBL/GenBank/DDBJ whole genome shotgun (WGS) entry which is preliminary data.</text>
</comment>
<evidence type="ECO:0008006" key="3">
    <source>
        <dbReference type="Google" id="ProtNLM"/>
    </source>
</evidence>